<proteinExistence type="predicted"/>
<dbReference type="EMBL" id="AKWR02000136">
    <property type="protein sequence ID" value="EMJ36177.1"/>
    <property type="molecule type" value="Genomic_DNA"/>
</dbReference>
<gene>
    <name evidence="1" type="ORF">LEP1GSC079_3769</name>
</gene>
<sequence>MKSEQTDSLNVGTPTIYKVEVYITIESVVFKCGNYTKNLGLFVK</sequence>
<comment type="caution">
    <text evidence="1">The sequence shown here is derived from an EMBL/GenBank/DDBJ whole genome shotgun (WGS) entry which is preliminary data.</text>
</comment>
<evidence type="ECO:0000313" key="2">
    <source>
        <dbReference type="Proteomes" id="UP000012164"/>
    </source>
</evidence>
<dbReference type="AlphaFoldDB" id="A0A0F6IDQ2"/>
<evidence type="ECO:0000313" key="1">
    <source>
        <dbReference type="EMBL" id="EMJ36177.1"/>
    </source>
</evidence>
<accession>A0A0F6IDQ2</accession>
<dbReference type="Proteomes" id="UP000012164">
    <property type="component" value="Unassembled WGS sequence"/>
</dbReference>
<reference evidence="1 2" key="1">
    <citation type="submission" date="2013-01" db="EMBL/GenBank/DDBJ databases">
        <authorList>
            <person name="Harkins D.M."/>
            <person name="Durkin A.S."/>
            <person name="Brinkac L.M."/>
            <person name="Haft D.H."/>
            <person name="Selengut J.D."/>
            <person name="Sanka R."/>
            <person name="DePew J."/>
            <person name="Purushe J."/>
            <person name="Peacock S.J."/>
            <person name="Thaipadungpanit J."/>
            <person name="Wuthiekanun V.W."/>
            <person name="Day N.P."/>
            <person name="Vinetz J.M."/>
            <person name="Sutton G.G."/>
            <person name="Nierman W.C."/>
            <person name="Fouts D.E."/>
        </authorList>
    </citation>
    <scope>NUCLEOTIDE SEQUENCE [LARGE SCALE GENOMIC DNA]</scope>
    <source>
        <strain evidence="1 2">FPW1039</strain>
    </source>
</reference>
<name>A0A0F6IDQ2_LEPIR</name>
<organism evidence="1 2">
    <name type="scientific">Leptospira interrogans str. FPW1039</name>
    <dbReference type="NCBI Taxonomy" id="1193040"/>
    <lineage>
        <taxon>Bacteria</taxon>
        <taxon>Pseudomonadati</taxon>
        <taxon>Spirochaetota</taxon>
        <taxon>Spirochaetia</taxon>
        <taxon>Leptospirales</taxon>
        <taxon>Leptospiraceae</taxon>
        <taxon>Leptospira</taxon>
    </lineage>
</organism>
<protein>
    <submittedName>
        <fullName evidence="1">Uncharacterized protein</fullName>
    </submittedName>
</protein>